<organism evidence="1 2">
    <name type="scientific">Deinococcus taklimakanensis</name>
    <dbReference type="NCBI Taxonomy" id="536443"/>
    <lineage>
        <taxon>Bacteria</taxon>
        <taxon>Thermotogati</taxon>
        <taxon>Deinococcota</taxon>
        <taxon>Deinococci</taxon>
        <taxon>Deinococcales</taxon>
        <taxon>Deinococcaceae</taxon>
        <taxon>Deinococcus</taxon>
    </lineage>
</organism>
<protein>
    <submittedName>
        <fullName evidence="1">Uncharacterized protein</fullName>
    </submittedName>
</protein>
<accession>A0ABW5P4M0</accession>
<dbReference type="EMBL" id="JBHUMK010000029">
    <property type="protein sequence ID" value="MFD2609187.1"/>
    <property type="molecule type" value="Genomic_DNA"/>
</dbReference>
<evidence type="ECO:0000313" key="1">
    <source>
        <dbReference type="EMBL" id="MFD2609187.1"/>
    </source>
</evidence>
<gene>
    <name evidence="1" type="ORF">ACFSR9_07010</name>
</gene>
<sequence length="203" mass="22290">MDDTQHLWIALDEGYWVWADIAGYLEPIEGPAGPVTPPRRVVRQGPDVYISDRVRLPLSLLRDSNEAALEQGIQIRAVRRSPVSWYRPLRLTGAVQRANGSTMARQVAAALTVSHTELVLAAQAHEIPLPVLTRRLADLCALMEKRGLGPGTVMQNRWPIGIKHPDLTTPWQALVNGQIGLVEQVFIRSHASAYGGSGVGLKQ</sequence>
<dbReference type="Proteomes" id="UP001597475">
    <property type="component" value="Unassembled WGS sequence"/>
</dbReference>
<evidence type="ECO:0000313" key="2">
    <source>
        <dbReference type="Proteomes" id="UP001597475"/>
    </source>
</evidence>
<name>A0ABW5P4M0_9DEIO</name>
<keyword evidence="2" id="KW-1185">Reference proteome</keyword>
<proteinExistence type="predicted"/>
<reference evidence="2" key="1">
    <citation type="journal article" date="2019" name="Int. J. Syst. Evol. Microbiol.">
        <title>The Global Catalogue of Microorganisms (GCM) 10K type strain sequencing project: providing services to taxonomists for standard genome sequencing and annotation.</title>
        <authorList>
            <consortium name="The Broad Institute Genomics Platform"/>
            <consortium name="The Broad Institute Genome Sequencing Center for Infectious Disease"/>
            <person name="Wu L."/>
            <person name="Ma J."/>
        </authorList>
    </citation>
    <scope>NUCLEOTIDE SEQUENCE [LARGE SCALE GENOMIC DNA]</scope>
    <source>
        <strain evidence="2">KCTC 33842</strain>
    </source>
</reference>
<comment type="caution">
    <text evidence="1">The sequence shown here is derived from an EMBL/GenBank/DDBJ whole genome shotgun (WGS) entry which is preliminary data.</text>
</comment>
<dbReference type="RefSeq" id="WP_386844355.1">
    <property type="nucleotide sequence ID" value="NZ_JBHUMK010000029.1"/>
</dbReference>